<dbReference type="CDD" id="cd01949">
    <property type="entry name" value="GGDEF"/>
    <property type="match status" value="1"/>
</dbReference>
<evidence type="ECO:0000259" key="4">
    <source>
        <dbReference type="PROSITE" id="PS50887"/>
    </source>
</evidence>
<feature type="domain" description="GGDEF" evidence="4">
    <location>
        <begin position="115"/>
        <end position="245"/>
    </location>
</feature>
<dbReference type="PROSITE" id="PS50887">
    <property type="entry name" value="GGDEF"/>
    <property type="match status" value="1"/>
</dbReference>
<dbReference type="NCBIfam" id="TIGR00254">
    <property type="entry name" value="GGDEF"/>
    <property type="match status" value="1"/>
</dbReference>
<dbReference type="RefSeq" id="WP_133033016.1">
    <property type="nucleotide sequence ID" value="NZ_BAABEI010000012.1"/>
</dbReference>
<feature type="transmembrane region" description="Helical" evidence="3">
    <location>
        <begin position="35"/>
        <end position="59"/>
    </location>
</feature>
<evidence type="ECO:0000256" key="1">
    <source>
        <dbReference type="ARBA" id="ARBA00012528"/>
    </source>
</evidence>
<reference evidence="5 6" key="1">
    <citation type="submission" date="2019-03" db="EMBL/GenBank/DDBJ databases">
        <title>Genomic Encyclopedia of Type Strains, Phase IV (KMG-IV): sequencing the most valuable type-strain genomes for metagenomic binning, comparative biology and taxonomic classification.</title>
        <authorList>
            <person name="Goeker M."/>
        </authorList>
    </citation>
    <scope>NUCLEOTIDE SEQUENCE [LARGE SCALE GENOMIC DNA]</scope>
    <source>
        <strain evidence="5 6">DSM 18401</strain>
    </source>
</reference>
<dbReference type="Pfam" id="PF00990">
    <property type="entry name" value="GGDEF"/>
    <property type="match status" value="1"/>
</dbReference>
<dbReference type="GO" id="GO:0005886">
    <property type="term" value="C:plasma membrane"/>
    <property type="evidence" value="ECO:0007669"/>
    <property type="project" value="TreeGrafter"/>
</dbReference>
<dbReference type="InterPro" id="IPR050469">
    <property type="entry name" value="Diguanylate_Cyclase"/>
</dbReference>
<sequence length="245" mass="25944">MYKILGKALAVGGLSTLASLAISFALVPLMGGEVAGAGLVMTIVCPVAISIPVSILHFYQADRLRAANAALARAKDDLAQAYARLKHQAQRDALTGVLNRATFMAELQARSRGGRSGGLLFLDLDHFKSVNDRFGHAAGDEALRLVGAVLHDLTGRNDLVGRLGGEEFAVFLDEASPAHMLDHSQTIREAVEAIDLHAPSGVRIALGISIGVFHCAPRFDPVEALAAADRNLYRAKSMGRNTVVA</sequence>
<gene>
    <name evidence="5" type="ORF">EV665_101593</name>
</gene>
<dbReference type="GO" id="GO:0043709">
    <property type="term" value="P:cell adhesion involved in single-species biofilm formation"/>
    <property type="evidence" value="ECO:0007669"/>
    <property type="project" value="TreeGrafter"/>
</dbReference>
<feature type="coiled-coil region" evidence="2">
    <location>
        <begin position="61"/>
        <end position="91"/>
    </location>
</feature>
<evidence type="ECO:0000313" key="6">
    <source>
        <dbReference type="Proteomes" id="UP000295351"/>
    </source>
</evidence>
<dbReference type="PANTHER" id="PTHR45138:SF24">
    <property type="entry name" value="DIGUANYLATE CYCLASE DGCC-RELATED"/>
    <property type="match status" value="1"/>
</dbReference>
<dbReference type="PANTHER" id="PTHR45138">
    <property type="entry name" value="REGULATORY COMPONENTS OF SENSORY TRANSDUCTION SYSTEM"/>
    <property type="match status" value="1"/>
</dbReference>
<keyword evidence="6" id="KW-1185">Reference proteome</keyword>
<keyword evidence="3" id="KW-1133">Transmembrane helix</keyword>
<dbReference type="InterPro" id="IPR000160">
    <property type="entry name" value="GGDEF_dom"/>
</dbReference>
<dbReference type="SUPFAM" id="SSF55073">
    <property type="entry name" value="Nucleotide cyclase"/>
    <property type="match status" value="1"/>
</dbReference>
<dbReference type="Proteomes" id="UP000295351">
    <property type="component" value="Unassembled WGS sequence"/>
</dbReference>
<name>A0A4R2D8L0_SHIGR</name>
<dbReference type="EMBL" id="SLVX01000001">
    <property type="protein sequence ID" value="TCN48854.1"/>
    <property type="molecule type" value="Genomic_DNA"/>
</dbReference>
<dbReference type="EC" id="2.7.7.65" evidence="1"/>
<evidence type="ECO:0000256" key="3">
    <source>
        <dbReference type="SAM" id="Phobius"/>
    </source>
</evidence>
<dbReference type="GO" id="GO:0052621">
    <property type="term" value="F:diguanylate cyclase activity"/>
    <property type="evidence" value="ECO:0007669"/>
    <property type="project" value="UniProtKB-EC"/>
</dbReference>
<dbReference type="InterPro" id="IPR029787">
    <property type="entry name" value="Nucleotide_cyclase"/>
</dbReference>
<organism evidence="5 6">
    <name type="scientific">Shinella granuli</name>
    <dbReference type="NCBI Taxonomy" id="323621"/>
    <lineage>
        <taxon>Bacteria</taxon>
        <taxon>Pseudomonadati</taxon>
        <taxon>Pseudomonadota</taxon>
        <taxon>Alphaproteobacteria</taxon>
        <taxon>Hyphomicrobiales</taxon>
        <taxon>Rhizobiaceae</taxon>
        <taxon>Shinella</taxon>
    </lineage>
</organism>
<dbReference type="AlphaFoldDB" id="A0A4R2D8L0"/>
<dbReference type="FunFam" id="3.30.70.270:FF:000001">
    <property type="entry name" value="Diguanylate cyclase domain protein"/>
    <property type="match status" value="1"/>
</dbReference>
<keyword evidence="2" id="KW-0175">Coiled coil</keyword>
<dbReference type="InterPro" id="IPR043128">
    <property type="entry name" value="Rev_trsase/Diguanyl_cyclase"/>
</dbReference>
<evidence type="ECO:0000313" key="5">
    <source>
        <dbReference type="EMBL" id="TCN48854.1"/>
    </source>
</evidence>
<dbReference type="SMART" id="SM00267">
    <property type="entry name" value="GGDEF"/>
    <property type="match status" value="1"/>
</dbReference>
<proteinExistence type="predicted"/>
<dbReference type="GO" id="GO:1902201">
    <property type="term" value="P:negative regulation of bacterial-type flagellum-dependent cell motility"/>
    <property type="evidence" value="ECO:0007669"/>
    <property type="project" value="TreeGrafter"/>
</dbReference>
<comment type="caution">
    <text evidence="5">The sequence shown here is derived from an EMBL/GenBank/DDBJ whole genome shotgun (WGS) entry which is preliminary data.</text>
</comment>
<evidence type="ECO:0000256" key="2">
    <source>
        <dbReference type="SAM" id="Coils"/>
    </source>
</evidence>
<dbReference type="Gene3D" id="3.30.70.270">
    <property type="match status" value="1"/>
</dbReference>
<keyword evidence="3" id="KW-0812">Transmembrane</keyword>
<protein>
    <recommendedName>
        <fullName evidence="1">diguanylate cyclase</fullName>
        <ecNumber evidence="1">2.7.7.65</ecNumber>
    </recommendedName>
</protein>
<keyword evidence="3" id="KW-0472">Membrane</keyword>
<accession>A0A4R2D8L0</accession>